<dbReference type="InterPro" id="IPR038165">
    <property type="entry name" value="FlgT_C_sf"/>
</dbReference>
<proteinExistence type="predicted"/>
<accession>A0AAV4KAY1</accession>
<reference evidence="2" key="1">
    <citation type="journal article" date="2014" name="Int. J. Syst. Evol. Microbiol.">
        <title>Complete genome of a new Firmicutes species belonging to the dominant human colonic microbiota ('Ruminococcus bicirculans') reveals two chromosomes and a selective capacity to utilize plant glucans.</title>
        <authorList>
            <consortium name="NISC Comparative Sequencing Program"/>
            <person name="Wegmann U."/>
            <person name="Louis P."/>
            <person name="Goesmann A."/>
            <person name="Henrissat B."/>
            <person name="Duncan S.H."/>
            <person name="Flint H.J."/>
        </authorList>
    </citation>
    <scope>NUCLEOTIDE SEQUENCE</scope>
    <source>
        <strain evidence="2">CGMCC 1.8884</strain>
    </source>
</reference>
<evidence type="ECO:0000313" key="2">
    <source>
        <dbReference type="EMBL" id="GGP30313.1"/>
    </source>
</evidence>
<name>A0AAV4KAY1_9DEIO</name>
<dbReference type="Gene3D" id="2.40.10.410">
    <property type="entry name" value="FlgT, C-terminal domain"/>
    <property type="match status" value="1"/>
</dbReference>
<reference evidence="1" key="2">
    <citation type="journal article" date="2014" name="Int. J. Syst. Evol. Microbiol.">
        <title>Complete genome sequence of Corynebacterium casei LMG S-19264T (=DSM 44701T), isolated from a smear-ripened cheese.</title>
        <authorList>
            <consortium name="US DOE Joint Genome Institute (JGI-PGF)"/>
            <person name="Walter F."/>
            <person name="Albersmeier A."/>
            <person name="Kalinowski J."/>
            <person name="Ruckert C."/>
        </authorList>
    </citation>
    <scope>NUCLEOTIDE SEQUENCE</scope>
    <source>
        <strain evidence="1">CGMCC 1.8885</strain>
    </source>
</reference>
<dbReference type="EMBL" id="BMLZ01000024">
    <property type="protein sequence ID" value="GGP30313.1"/>
    <property type="molecule type" value="Genomic_DNA"/>
</dbReference>
<sequence length="156" mass="16881">MRKNEPIVGRVALLISTRELAINVGSSSGVKEGMVFAVLAEQPLDVIDPETGEKLDTIDREKVRVKVVEVREKMSVCATFKARHIPGTKGMLGSNGQPSLGYIGVGGSEGLYGRPPQKIVETLRIEDSATLPPLAPEDSYVKVKDRVVEVLSLPEE</sequence>
<dbReference type="Proteomes" id="UP000652720">
    <property type="component" value="Unassembled WGS sequence"/>
</dbReference>
<comment type="caution">
    <text evidence="1">The sequence shown here is derived from an EMBL/GenBank/DDBJ whole genome shotgun (WGS) entry which is preliminary data.</text>
</comment>
<reference evidence="3" key="3">
    <citation type="journal article" date="2019" name="Int. J. Syst. Evol. Microbiol.">
        <title>The Global Catalogue of Microorganisms (GCM) 10K type strain sequencing project: providing services to taxonomists for standard genome sequencing and annotation.</title>
        <authorList>
            <consortium name="The Broad Institute Genomics Platform"/>
            <consortium name="The Broad Institute Genome Sequencing Center for Infectious Disease"/>
            <person name="Wu L."/>
            <person name="Ma J."/>
        </authorList>
    </citation>
    <scope>NUCLEOTIDE SEQUENCE [LARGE SCALE GENOMIC DNA]</scope>
    <source>
        <strain evidence="3">CGMCC 1.8884</strain>
    </source>
</reference>
<gene>
    <name evidence="2" type="ORF">GCM10008021_19640</name>
    <name evidence="1" type="ORF">GCM10010914_23060</name>
</gene>
<dbReference type="AlphaFoldDB" id="A0AAV4KAY1"/>
<keyword evidence="3" id="KW-1185">Reference proteome</keyword>
<dbReference type="RefSeq" id="WP_152423631.1">
    <property type="nucleotide sequence ID" value="NZ_BMLZ01000024.1"/>
</dbReference>
<protein>
    <recommendedName>
        <fullName evidence="5">30S ribosomal protein S1</fullName>
    </recommendedName>
</protein>
<dbReference type="EMBL" id="BMMA01000024">
    <property type="protein sequence ID" value="GGI88052.1"/>
    <property type="molecule type" value="Genomic_DNA"/>
</dbReference>
<evidence type="ECO:0008006" key="5">
    <source>
        <dbReference type="Google" id="ProtNLM"/>
    </source>
</evidence>
<evidence type="ECO:0000313" key="4">
    <source>
        <dbReference type="Proteomes" id="UP000652720"/>
    </source>
</evidence>
<reference evidence="1" key="4">
    <citation type="submission" date="2023-08" db="EMBL/GenBank/DDBJ databases">
        <authorList>
            <person name="Sun Q."/>
            <person name="Zhou Y."/>
        </authorList>
    </citation>
    <scope>NUCLEOTIDE SEQUENCE</scope>
    <source>
        <strain evidence="2">CGMCC 1.8884</strain>
        <strain evidence="1">CGMCC 1.8885</strain>
    </source>
</reference>
<dbReference type="GeneID" id="59166912"/>
<dbReference type="Proteomes" id="UP000630135">
    <property type="component" value="Unassembled WGS sequence"/>
</dbReference>
<evidence type="ECO:0000313" key="3">
    <source>
        <dbReference type="Proteomes" id="UP000630135"/>
    </source>
</evidence>
<evidence type="ECO:0000313" key="1">
    <source>
        <dbReference type="EMBL" id="GGI88052.1"/>
    </source>
</evidence>
<organism evidence="1 4">
    <name type="scientific">Deinococcus wulumuqiensis</name>
    <dbReference type="NCBI Taxonomy" id="980427"/>
    <lineage>
        <taxon>Bacteria</taxon>
        <taxon>Thermotogati</taxon>
        <taxon>Deinococcota</taxon>
        <taxon>Deinococci</taxon>
        <taxon>Deinococcales</taxon>
        <taxon>Deinococcaceae</taxon>
        <taxon>Deinococcus</taxon>
    </lineage>
</organism>